<dbReference type="InterPro" id="IPR011010">
    <property type="entry name" value="DNA_brk_join_enz"/>
</dbReference>
<dbReference type="SUPFAM" id="SSF56349">
    <property type="entry name" value="DNA breaking-rejoining enzymes"/>
    <property type="match status" value="1"/>
</dbReference>
<evidence type="ECO:0000256" key="1">
    <source>
        <dbReference type="ARBA" id="ARBA00023172"/>
    </source>
</evidence>
<dbReference type="GO" id="GO:0006310">
    <property type="term" value="P:DNA recombination"/>
    <property type="evidence" value="ECO:0007669"/>
    <property type="project" value="UniProtKB-KW"/>
</dbReference>
<dbReference type="AlphaFoldDB" id="A0A9W6L9I9"/>
<dbReference type="EMBL" id="BSDS01000001">
    <property type="protein sequence ID" value="GLI36522.1"/>
    <property type="molecule type" value="Genomic_DNA"/>
</dbReference>
<comment type="caution">
    <text evidence="2">The sequence shown here is derived from an EMBL/GenBank/DDBJ whole genome shotgun (WGS) entry which is preliminary data.</text>
</comment>
<dbReference type="GO" id="GO:0015074">
    <property type="term" value="P:DNA integration"/>
    <property type="evidence" value="ECO:0007669"/>
    <property type="project" value="InterPro"/>
</dbReference>
<proteinExistence type="predicted"/>
<dbReference type="RefSeq" id="WP_214187555.1">
    <property type="nucleotide sequence ID" value="NZ_BSDS01000001.1"/>
</dbReference>
<keyword evidence="3" id="KW-1185">Reference proteome</keyword>
<sequence length="834" mass="93657">MGIDHWSALSKVLPCKVSPRFYWELSRFVSIPDLHSFALTASNLITILPIVQRIEEINPKPDRELIGMASHWIWYCKLMVAHQAEIDDVIPGFCARGKNRHTPPLLGHYEYHPLGVALWCCVDSPELGGRYHLLQAYLSIALHNIRHLEEKRLTHCSESTKYNACKVVRQLAHPENHDRLARLPEKILTIHAYYNALVALESEQSIKRFIHPLKVLFDHALKRRRGVVRAAKKTTPKPANFYRTKPLKETQSLEVVPEVGDKGVGEKVSILSHQGVSDEVLEKQCDAWCTPEEFNASQEKGLLECTGSDPSGGLTFRQQRMKMQMAAAAIAMHNQRLSCDWERLTSHEVSAFLQGISSLTTSTVSYGGIPALELAAFLAVTFWTSSNIERAFRCRFITKGDLPKGSLHCLALPGKTLQWLITPPVPPLKTKITEAARRQVLGTVPTLTLEVPGHAELILEEYHASSAISGRNGQPRLFNRSVESYELGAEEFFKVLRHQCGGRQTLQRVSMYLHDALSRVKGSDITLAMAVSDREDVLGRVPLHYTALSVHRIQEVYGGICTGIADGAGVPAVEKTGVSNGNEQQYVGSTLVPARDTVVNLVAELRHRLDVARCEAAESEQKLIRLHNVLTVYTIMLVASATGYREVSDPLFQRAEIDRATGFAVISDKDGDDLYNARIVWLPPVCIDQLDHYRKHLSLLETRLFTMNQDLFFLVRRKAVGGRRPLRENPSFMYLDKNQNGLPLQPRILKSLVGKINYHLKVSAGRHFLRTNLLDQGCSVEVVNAFLGHWERGLEPWGNHSGLSPLDYRNELNRFLVPLLEDLGWKAESGLVED</sequence>
<dbReference type="InterPro" id="IPR013762">
    <property type="entry name" value="Integrase-like_cat_sf"/>
</dbReference>
<dbReference type="Gene3D" id="1.10.443.10">
    <property type="entry name" value="Intergrase catalytic core"/>
    <property type="match status" value="1"/>
</dbReference>
<accession>A0A9W6L9I9</accession>
<evidence type="ECO:0000313" key="3">
    <source>
        <dbReference type="Proteomes" id="UP001144352"/>
    </source>
</evidence>
<reference evidence="2" key="1">
    <citation type="submission" date="2022-12" db="EMBL/GenBank/DDBJ databases">
        <title>Reference genome sequencing for broad-spectrum identification of bacterial and archaeal isolates by mass spectrometry.</title>
        <authorList>
            <person name="Sekiguchi Y."/>
            <person name="Tourlousse D.M."/>
        </authorList>
    </citation>
    <scope>NUCLEOTIDE SEQUENCE</scope>
    <source>
        <strain evidence="2">H2</strain>
    </source>
</reference>
<protein>
    <submittedName>
        <fullName evidence="2">Uncharacterized protein</fullName>
    </submittedName>
</protein>
<organism evidence="2 3">
    <name type="scientific">Geobacter hydrogenophilus</name>
    <dbReference type="NCBI Taxonomy" id="40983"/>
    <lineage>
        <taxon>Bacteria</taxon>
        <taxon>Pseudomonadati</taxon>
        <taxon>Thermodesulfobacteriota</taxon>
        <taxon>Desulfuromonadia</taxon>
        <taxon>Geobacterales</taxon>
        <taxon>Geobacteraceae</taxon>
        <taxon>Geobacter</taxon>
    </lineage>
</organism>
<name>A0A9W6L9I9_9BACT</name>
<keyword evidence="1" id="KW-0233">DNA recombination</keyword>
<gene>
    <name evidence="2" type="ORF">GHYDROH2_00230</name>
</gene>
<evidence type="ECO:0000313" key="2">
    <source>
        <dbReference type="EMBL" id="GLI36522.1"/>
    </source>
</evidence>
<dbReference type="GO" id="GO:0003677">
    <property type="term" value="F:DNA binding"/>
    <property type="evidence" value="ECO:0007669"/>
    <property type="project" value="InterPro"/>
</dbReference>
<dbReference type="Proteomes" id="UP001144352">
    <property type="component" value="Unassembled WGS sequence"/>
</dbReference>